<dbReference type="EMBL" id="CP163302">
    <property type="protein sequence ID" value="XDP44113.1"/>
    <property type="molecule type" value="Genomic_DNA"/>
</dbReference>
<dbReference type="GO" id="GO:0003700">
    <property type="term" value="F:DNA-binding transcription factor activity"/>
    <property type="evidence" value="ECO:0007669"/>
    <property type="project" value="TreeGrafter"/>
</dbReference>
<dbReference type="SUPFAM" id="SSF46689">
    <property type="entry name" value="Homeodomain-like"/>
    <property type="match status" value="1"/>
</dbReference>
<keyword evidence="2 4" id="KW-0238">DNA-binding</keyword>
<evidence type="ECO:0000256" key="3">
    <source>
        <dbReference type="ARBA" id="ARBA00023163"/>
    </source>
</evidence>
<protein>
    <submittedName>
        <fullName evidence="6">TetR/AcrR family transcriptional regulator</fullName>
    </submittedName>
</protein>
<dbReference type="Pfam" id="PF00440">
    <property type="entry name" value="TetR_N"/>
    <property type="match status" value="1"/>
</dbReference>
<keyword evidence="1" id="KW-0805">Transcription regulation</keyword>
<accession>A0AB39L048</accession>
<dbReference type="InterPro" id="IPR050109">
    <property type="entry name" value="HTH-type_TetR-like_transc_reg"/>
</dbReference>
<evidence type="ECO:0000256" key="4">
    <source>
        <dbReference type="PROSITE-ProRule" id="PRU00335"/>
    </source>
</evidence>
<feature type="domain" description="HTH tetR-type" evidence="5">
    <location>
        <begin position="18"/>
        <end position="78"/>
    </location>
</feature>
<dbReference type="Gene3D" id="1.10.357.10">
    <property type="entry name" value="Tetracycline Repressor, domain 2"/>
    <property type="match status" value="1"/>
</dbReference>
<dbReference type="RefSeq" id="WP_369044920.1">
    <property type="nucleotide sequence ID" value="NZ_CP163302.1"/>
</dbReference>
<dbReference type="AlphaFoldDB" id="A0AB39L048"/>
<evidence type="ECO:0000259" key="5">
    <source>
        <dbReference type="PROSITE" id="PS50977"/>
    </source>
</evidence>
<dbReference type="GO" id="GO:0000976">
    <property type="term" value="F:transcription cis-regulatory region binding"/>
    <property type="evidence" value="ECO:0007669"/>
    <property type="project" value="TreeGrafter"/>
</dbReference>
<dbReference type="GO" id="GO:0045892">
    <property type="term" value="P:negative regulation of DNA-templated transcription"/>
    <property type="evidence" value="ECO:0007669"/>
    <property type="project" value="UniProtKB-ARBA"/>
</dbReference>
<dbReference type="InterPro" id="IPR001647">
    <property type="entry name" value="HTH_TetR"/>
</dbReference>
<evidence type="ECO:0000256" key="1">
    <source>
        <dbReference type="ARBA" id="ARBA00023015"/>
    </source>
</evidence>
<keyword evidence="3" id="KW-0804">Transcription</keyword>
<evidence type="ECO:0000313" key="6">
    <source>
        <dbReference type="EMBL" id="XDP44113.1"/>
    </source>
</evidence>
<dbReference type="SUPFAM" id="SSF48498">
    <property type="entry name" value="Tetracyclin repressor-like, C-terminal domain"/>
    <property type="match status" value="1"/>
</dbReference>
<gene>
    <name evidence="6" type="ORF">AB5L97_12575</name>
</gene>
<dbReference type="PRINTS" id="PR00455">
    <property type="entry name" value="HTHTETR"/>
</dbReference>
<name>A0AB39L048_9MICC</name>
<feature type="DNA-binding region" description="H-T-H motif" evidence="4">
    <location>
        <begin position="41"/>
        <end position="60"/>
    </location>
</feature>
<reference evidence="6" key="1">
    <citation type="submission" date="2024-07" db="EMBL/GenBank/DDBJ databases">
        <authorList>
            <person name="fu j."/>
        </authorList>
    </citation>
    <scope>NUCLEOTIDE SEQUENCE</scope>
    <source>
        <strain evidence="6">P10A9</strain>
    </source>
</reference>
<sequence>MSIEPRAATTRSPRLPRDERRAQLLAAALEVFAAHGYHGAAMDEIAETAQVSKPVLYQHFPSKRELYIALLDSHLASLTDIMKSALGSTTDNRERVNAVIRAYFDFIAADDQAHRIVFQSDLVNDPDVASRLEKFNRGFSEAIAEVIASDTRLPLVEAQILGRGLAGLAQVSARYWLETSNSLDIGVAADLVSRLAWKGISRFPKEA</sequence>
<dbReference type="PROSITE" id="PS50977">
    <property type="entry name" value="HTH_TETR_2"/>
    <property type="match status" value="1"/>
</dbReference>
<dbReference type="InterPro" id="IPR036271">
    <property type="entry name" value="Tet_transcr_reg_TetR-rel_C_sf"/>
</dbReference>
<proteinExistence type="predicted"/>
<evidence type="ECO:0000256" key="2">
    <source>
        <dbReference type="ARBA" id="ARBA00023125"/>
    </source>
</evidence>
<organism evidence="6">
    <name type="scientific">Sinomonas puerhi</name>
    <dbReference type="NCBI Taxonomy" id="3238584"/>
    <lineage>
        <taxon>Bacteria</taxon>
        <taxon>Bacillati</taxon>
        <taxon>Actinomycetota</taxon>
        <taxon>Actinomycetes</taxon>
        <taxon>Micrococcales</taxon>
        <taxon>Micrococcaceae</taxon>
        <taxon>Sinomonas</taxon>
    </lineage>
</organism>
<dbReference type="PANTHER" id="PTHR30055">
    <property type="entry name" value="HTH-TYPE TRANSCRIPTIONAL REGULATOR RUTR"/>
    <property type="match status" value="1"/>
</dbReference>
<dbReference type="FunFam" id="1.10.10.60:FF:000141">
    <property type="entry name" value="TetR family transcriptional regulator"/>
    <property type="match status" value="1"/>
</dbReference>
<dbReference type="InterPro" id="IPR009057">
    <property type="entry name" value="Homeodomain-like_sf"/>
</dbReference>
<dbReference type="PANTHER" id="PTHR30055:SF160">
    <property type="entry name" value="TRANSCRIPTIONAL REGULATORY PROTEIN (PROBABLY ASNC-FAMILY)-RELATED"/>
    <property type="match status" value="1"/>
</dbReference>
<dbReference type="KEGG" id="spue:AB5L97_12575"/>